<dbReference type="AlphaFoldDB" id="A0A413FD13"/>
<evidence type="ECO:0000313" key="3">
    <source>
        <dbReference type="Proteomes" id="UP000283880"/>
    </source>
</evidence>
<dbReference type="Pfam" id="PF14330">
    <property type="entry name" value="DUF4387"/>
    <property type="match status" value="1"/>
</dbReference>
<dbReference type="InterPro" id="IPR025496">
    <property type="entry name" value="DUF4387"/>
</dbReference>
<dbReference type="OrthoDB" id="9796125at2"/>
<evidence type="ECO:0000259" key="1">
    <source>
        <dbReference type="Pfam" id="PF14330"/>
    </source>
</evidence>
<comment type="caution">
    <text evidence="2">The sequence shown here is derived from an EMBL/GenBank/DDBJ whole genome shotgun (WGS) entry which is preliminary data.</text>
</comment>
<sequence length="101" mass="11347">MMTLGETASYVRSKNAGPFWMTIDIFCCSEAAYRQIKAAESLKSAAVAAVYHVKPQEVKRFEVDDLKVLKISMPRPYPQGACCERDMHSGQQYVQLLDAQV</sequence>
<organism evidence="2 3">
    <name type="scientific">Enterocloster asparagiformis</name>
    <dbReference type="NCBI Taxonomy" id="333367"/>
    <lineage>
        <taxon>Bacteria</taxon>
        <taxon>Bacillati</taxon>
        <taxon>Bacillota</taxon>
        <taxon>Clostridia</taxon>
        <taxon>Lachnospirales</taxon>
        <taxon>Lachnospiraceae</taxon>
        <taxon>Enterocloster</taxon>
    </lineage>
</organism>
<feature type="domain" description="DUF4387" evidence="1">
    <location>
        <begin position="4"/>
        <end position="99"/>
    </location>
</feature>
<reference evidence="2 3" key="1">
    <citation type="submission" date="2018-08" db="EMBL/GenBank/DDBJ databases">
        <title>A genome reference for cultivated species of the human gut microbiota.</title>
        <authorList>
            <person name="Zou Y."/>
            <person name="Xue W."/>
            <person name="Luo G."/>
        </authorList>
    </citation>
    <scope>NUCLEOTIDE SEQUENCE [LARGE SCALE GENOMIC DNA]</scope>
    <source>
        <strain evidence="2 3">AF04-15</strain>
    </source>
</reference>
<protein>
    <submittedName>
        <fullName evidence="2">DUF4387 domain-containing protein</fullName>
    </submittedName>
</protein>
<name>A0A413FD13_9FIRM</name>
<evidence type="ECO:0000313" key="2">
    <source>
        <dbReference type="EMBL" id="RGX27800.1"/>
    </source>
</evidence>
<accession>A0A413FD13</accession>
<proteinExistence type="predicted"/>
<gene>
    <name evidence="2" type="ORF">DWV29_15795</name>
</gene>
<dbReference type="EMBL" id="QSBM01000012">
    <property type="protein sequence ID" value="RGX27800.1"/>
    <property type="molecule type" value="Genomic_DNA"/>
</dbReference>
<dbReference type="Proteomes" id="UP000283880">
    <property type="component" value="Unassembled WGS sequence"/>
</dbReference>